<organism evidence="1 2">
    <name type="scientific">Solanum commersonii</name>
    <name type="common">Commerson's wild potato</name>
    <name type="synonym">Commerson's nightshade</name>
    <dbReference type="NCBI Taxonomy" id="4109"/>
    <lineage>
        <taxon>Eukaryota</taxon>
        <taxon>Viridiplantae</taxon>
        <taxon>Streptophyta</taxon>
        <taxon>Embryophyta</taxon>
        <taxon>Tracheophyta</taxon>
        <taxon>Spermatophyta</taxon>
        <taxon>Magnoliopsida</taxon>
        <taxon>eudicotyledons</taxon>
        <taxon>Gunneridae</taxon>
        <taxon>Pentapetalae</taxon>
        <taxon>asterids</taxon>
        <taxon>lamiids</taxon>
        <taxon>Solanales</taxon>
        <taxon>Solanaceae</taxon>
        <taxon>Solanoideae</taxon>
        <taxon>Solaneae</taxon>
        <taxon>Solanum</taxon>
    </lineage>
</organism>
<accession>A0A9J5W7L6</accession>
<dbReference type="Proteomes" id="UP000824120">
    <property type="component" value="Chromosome 12"/>
</dbReference>
<gene>
    <name evidence="1" type="ORF">H5410_061393</name>
</gene>
<name>A0A9J5W7L6_SOLCO</name>
<proteinExistence type="predicted"/>
<comment type="caution">
    <text evidence="1">The sequence shown here is derived from an EMBL/GenBank/DDBJ whole genome shotgun (WGS) entry which is preliminary data.</text>
</comment>
<dbReference type="EMBL" id="JACXVP010000012">
    <property type="protein sequence ID" value="KAG5571627.1"/>
    <property type="molecule type" value="Genomic_DNA"/>
</dbReference>
<evidence type="ECO:0000313" key="2">
    <source>
        <dbReference type="Proteomes" id="UP000824120"/>
    </source>
</evidence>
<reference evidence="1 2" key="1">
    <citation type="submission" date="2020-09" db="EMBL/GenBank/DDBJ databases">
        <title>De no assembly of potato wild relative species, Solanum commersonii.</title>
        <authorList>
            <person name="Cho K."/>
        </authorList>
    </citation>
    <scope>NUCLEOTIDE SEQUENCE [LARGE SCALE GENOMIC DNA]</scope>
    <source>
        <strain evidence="1">LZ3.2</strain>
        <tissue evidence="1">Leaf</tissue>
    </source>
</reference>
<protein>
    <submittedName>
        <fullName evidence="1">Uncharacterized protein</fullName>
    </submittedName>
</protein>
<keyword evidence="2" id="KW-1185">Reference proteome</keyword>
<dbReference type="AlphaFoldDB" id="A0A9J5W7L6"/>
<sequence>MILAFNFHPWERISNGNFVRHIVLYSFIIFGRVRKLKYSICIWLVRDDGFYLGYEDKNSGQTIYKKYRTLLR</sequence>
<evidence type="ECO:0000313" key="1">
    <source>
        <dbReference type="EMBL" id="KAG5571627.1"/>
    </source>
</evidence>